<reference evidence="1 2" key="1">
    <citation type="submission" date="2016-11" db="EMBL/GenBank/DDBJ databases">
        <authorList>
            <person name="Jaros S."/>
            <person name="Januszkiewicz K."/>
            <person name="Wedrychowicz H."/>
        </authorList>
    </citation>
    <scope>NUCLEOTIDE SEQUENCE [LARGE SCALE GENOMIC DNA]</scope>
    <source>
        <strain evidence="1 2">DSM 21758</strain>
    </source>
</reference>
<protein>
    <submittedName>
        <fullName evidence="1">Uncharacterized protein</fullName>
    </submittedName>
</protein>
<gene>
    <name evidence="1" type="ORF">SAMN02745163_00072</name>
</gene>
<organism evidence="1 2">
    <name type="scientific">Clostridium cavendishii DSM 21758</name>
    <dbReference type="NCBI Taxonomy" id="1121302"/>
    <lineage>
        <taxon>Bacteria</taxon>
        <taxon>Bacillati</taxon>
        <taxon>Bacillota</taxon>
        <taxon>Clostridia</taxon>
        <taxon>Eubacteriales</taxon>
        <taxon>Clostridiaceae</taxon>
        <taxon>Clostridium</taxon>
    </lineage>
</organism>
<proteinExistence type="predicted"/>
<evidence type="ECO:0000313" key="1">
    <source>
        <dbReference type="EMBL" id="SHI35335.1"/>
    </source>
</evidence>
<dbReference type="RefSeq" id="WP_072984154.1">
    <property type="nucleotide sequence ID" value="NZ_FQZB01000003.1"/>
</dbReference>
<evidence type="ECO:0000313" key="2">
    <source>
        <dbReference type="Proteomes" id="UP000184310"/>
    </source>
</evidence>
<dbReference type="EMBL" id="FQZB01000003">
    <property type="protein sequence ID" value="SHI35335.1"/>
    <property type="molecule type" value="Genomic_DNA"/>
</dbReference>
<sequence>MIRIRLDNFKNQGMIFKMFVDEETKENRIIKRCLLEAKVLKNAKQYPYNVPMKYLIPIMKNFSSDEIKVDKRSLLEFLEFSDEYDENFYYIHKANANYMKKWREVGCPKIYKVIIDSLTYKISKEVVFERLI</sequence>
<keyword evidence="2" id="KW-1185">Reference proteome</keyword>
<dbReference type="OrthoDB" id="1904586at2"/>
<accession>A0A1M6AFU3</accession>
<dbReference type="Proteomes" id="UP000184310">
    <property type="component" value="Unassembled WGS sequence"/>
</dbReference>
<dbReference type="AlphaFoldDB" id="A0A1M6AFU3"/>
<name>A0A1M6AFU3_9CLOT</name>